<name>A0AA88AZ46_FICCA</name>
<accession>A0AA88AZ46</accession>
<dbReference type="PANTHER" id="PTHR48044">
    <property type="entry name" value="GLYCOSYLTRANSFERASE"/>
    <property type="match status" value="1"/>
</dbReference>
<reference evidence="6" key="1">
    <citation type="submission" date="2023-07" db="EMBL/GenBank/DDBJ databases">
        <title>draft genome sequence of fig (Ficus carica).</title>
        <authorList>
            <person name="Takahashi T."/>
            <person name="Nishimura K."/>
        </authorList>
    </citation>
    <scope>NUCLEOTIDE SEQUENCE</scope>
</reference>
<dbReference type="FunFam" id="3.40.50.2000:FF:000060">
    <property type="entry name" value="Glycosyltransferase"/>
    <property type="match status" value="1"/>
</dbReference>
<comment type="similarity">
    <text evidence="1 3">Belongs to the UDP-glycosyltransferase family.</text>
</comment>
<dbReference type="InterPro" id="IPR002213">
    <property type="entry name" value="UDP_glucos_trans"/>
</dbReference>
<dbReference type="Gene3D" id="3.40.50.2000">
    <property type="entry name" value="Glycogen Phosphorylase B"/>
    <property type="match status" value="2"/>
</dbReference>
<dbReference type="EC" id="2.4.1.-" evidence="4"/>
<dbReference type="PROSITE" id="PS00375">
    <property type="entry name" value="UDPGT"/>
    <property type="match status" value="1"/>
</dbReference>
<dbReference type="Pfam" id="PF26168">
    <property type="entry name" value="Glyco_transf_N"/>
    <property type="match status" value="1"/>
</dbReference>
<dbReference type="CDD" id="cd03784">
    <property type="entry name" value="GT1_Gtf-like"/>
    <property type="match status" value="1"/>
</dbReference>
<evidence type="ECO:0000313" key="6">
    <source>
        <dbReference type="EMBL" id="GMN52716.1"/>
    </source>
</evidence>
<dbReference type="Pfam" id="PF00201">
    <property type="entry name" value="UDPGT"/>
    <property type="match status" value="1"/>
</dbReference>
<evidence type="ECO:0000256" key="2">
    <source>
        <dbReference type="ARBA" id="ARBA00022679"/>
    </source>
</evidence>
<dbReference type="GO" id="GO:1901137">
    <property type="term" value="P:carbohydrate derivative biosynthetic process"/>
    <property type="evidence" value="ECO:0007669"/>
    <property type="project" value="UniProtKB-ARBA"/>
</dbReference>
<organism evidence="6 7">
    <name type="scientific">Ficus carica</name>
    <name type="common">Common fig</name>
    <dbReference type="NCBI Taxonomy" id="3494"/>
    <lineage>
        <taxon>Eukaryota</taxon>
        <taxon>Viridiplantae</taxon>
        <taxon>Streptophyta</taxon>
        <taxon>Embryophyta</taxon>
        <taxon>Tracheophyta</taxon>
        <taxon>Spermatophyta</taxon>
        <taxon>Magnoliopsida</taxon>
        <taxon>eudicotyledons</taxon>
        <taxon>Gunneridae</taxon>
        <taxon>Pentapetalae</taxon>
        <taxon>rosids</taxon>
        <taxon>fabids</taxon>
        <taxon>Rosales</taxon>
        <taxon>Moraceae</taxon>
        <taxon>Ficeae</taxon>
        <taxon>Ficus</taxon>
    </lineage>
</organism>
<keyword evidence="2 3" id="KW-0808">Transferase</keyword>
<dbReference type="InterPro" id="IPR035595">
    <property type="entry name" value="UDP_glycos_trans_CS"/>
</dbReference>
<feature type="domain" description="Glycosyltransferase N-terminal" evidence="5">
    <location>
        <begin position="11"/>
        <end position="240"/>
    </location>
</feature>
<dbReference type="InterPro" id="IPR058980">
    <property type="entry name" value="Glyco_transf_N"/>
</dbReference>
<dbReference type="AlphaFoldDB" id="A0AA88AZ46"/>
<evidence type="ECO:0000313" key="7">
    <source>
        <dbReference type="Proteomes" id="UP001187192"/>
    </source>
</evidence>
<gene>
    <name evidence="6" type="ORF">TIFTF001_021869</name>
</gene>
<keyword evidence="7" id="KW-1185">Reference proteome</keyword>
<sequence>MQAIKPSQDFKILMLPWLAHGHVSPYLELAKKLTEKNLHIFFCSTPANLVSIKTQIQNYNKKNSNNFANIELVELHLPELPDLPSHYHTTNGLPPHLMPTLKKAFDMSSPSFAEILNFLDPDLLIYDFLQPWAPALASRRNMPAVEFLSCSASMTSFYLHRQSKRGVMFPFPAIFLSDYEVCKFDNLLESSANEVKDSDRFRQCSDKSSNFVLLKTFSDIEDKYIDYLSVMLGKKILPVGSLVEDDKDANESQDHHDVIKWLNSKERCSVVFVSFGSEYFLSKEEIREIAHGLELSGVNFIWVIRFPVGEKMKIEEALPNGFLKRNEGKGMVIEGWAPQRAVLKSRRTGGFVSHCGWSSVMESMKFGVPIIAMPMHLDQPLNARLVEEVGVGLEVERDRNGTIRRDGLMKAIREVVMEKSGERVRNKAVEMRDKMRRGDDQEIEEVVQELVQLCRKENLQFNV</sequence>
<dbReference type="PANTHER" id="PTHR48044:SF29">
    <property type="entry name" value="GLYCOSYLTRANSFERASE"/>
    <property type="match status" value="1"/>
</dbReference>
<dbReference type="GO" id="GO:0008194">
    <property type="term" value="F:UDP-glycosyltransferase activity"/>
    <property type="evidence" value="ECO:0007669"/>
    <property type="project" value="InterPro"/>
</dbReference>
<dbReference type="SUPFAM" id="SSF53756">
    <property type="entry name" value="UDP-Glycosyltransferase/glycogen phosphorylase"/>
    <property type="match status" value="1"/>
</dbReference>
<proteinExistence type="inferred from homology"/>
<evidence type="ECO:0000256" key="3">
    <source>
        <dbReference type="RuleBase" id="RU003718"/>
    </source>
</evidence>
<protein>
    <recommendedName>
        <fullName evidence="4">Glycosyltransferase</fullName>
        <ecNumber evidence="4">2.4.1.-</ecNumber>
    </recommendedName>
</protein>
<keyword evidence="3" id="KW-0328">Glycosyltransferase</keyword>
<dbReference type="EMBL" id="BTGU01000043">
    <property type="protein sequence ID" value="GMN52716.1"/>
    <property type="molecule type" value="Genomic_DNA"/>
</dbReference>
<dbReference type="Proteomes" id="UP001187192">
    <property type="component" value="Unassembled WGS sequence"/>
</dbReference>
<evidence type="ECO:0000256" key="1">
    <source>
        <dbReference type="ARBA" id="ARBA00009995"/>
    </source>
</evidence>
<comment type="caution">
    <text evidence="6">The sequence shown here is derived from an EMBL/GenBank/DDBJ whole genome shotgun (WGS) entry which is preliminary data.</text>
</comment>
<evidence type="ECO:0000256" key="4">
    <source>
        <dbReference type="RuleBase" id="RU362057"/>
    </source>
</evidence>
<evidence type="ECO:0000259" key="5">
    <source>
        <dbReference type="Pfam" id="PF26168"/>
    </source>
</evidence>